<dbReference type="EMBL" id="UIGB01000001">
    <property type="protein sequence ID" value="SUU84206.1"/>
    <property type="molecule type" value="Genomic_DNA"/>
</dbReference>
<proteinExistence type="predicted"/>
<evidence type="ECO:0000313" key="2">
    <source>
        <dbReference type="EMBL" id="SUW28238.1"/>
    </source>
</evidence>
<dbReference type="EMBL" id="UIGB01000003">
    <property type="protein sequence ID" value="SUW28238.1"/>
    <property type="molecule type" value="Genomic_DNA"/>
</dbReference>
<organism evidence="1 3">
    <name type="scientific">Afipia felis</name>
    <name type="common">Cat scratch disease bacillus</name>
    <dbReference type="NCBI Taxonomy" id="1035"/>
    <lineage>
        <taxon>Bacteria</taxon>
        <taxon>Pseudomonadati</taxon>
        <taxon>Pseudomonadota</taxon>
        <taxon>Alphaproteobacteria</taxon>
        <taxon>Hyphomicrobiales</taxon>
        <taxon>Nitrobacteraceae</taxon>
        <taxon>Afipia</taxon>
    </lineage>
</organism>
<reference evidence="1 3" key="1">
    <citation type="submission" date="2018-06" db="EMBL/GenBank/DDBJ databases">
        <authorList>
            <consortium name="Pathogen Informatics"/>
            <person name="Doyle S."/>
        </authorList>
    </citation>
    <scope>NUCLEOTIDE SEQUENCE [LARGE SCALE GENOMIC DNA]</scope>
    <source>
        <strain evidence="1 3">NCTC12722</strain>
    </source>
</reference>
<dbReference type="Proteomes" id="UP000254343">
    <property type="component" value="Unassembled WGS sequence"/>
</dbReference>
<dbReference type="OrthoDB" id="9949348at2"/>
<evidence type="ECO:0000313" key="3">
    <source>
        <dbReference type="Proteomes" id="UP000254343"/>
    </source>
</evidence>
<dbReference type="RefSeq" id="WP_002719075.1">
    <property type="nucleotide sequence ID" value="NZ_UFSI01000001.1"/>
</dbReference>
<dbReference type="AlphaFoldDB" id="A0A380W5Q5"/>
<accession>A0A380W5Q5</accession>
<name>A0A380W5Q5_AFIFE</name>
<sequence length="62" mass="6570">MSTQSHTITKTIVSGNGRSVLRARCSCGGFTVDAPRLSTAGRRGQDQKIAAHLAEQAQRESA</sequence>
<protein>
    <submittedName>
        <fullName evidence="1">Uncharacterized protein</fullName>
    </submittedName>
</protein>
<evidence type="ECO:0000313" key="1">
    <source>
        <dbReference type="EMBL" id="SUU84206.1"/>
    </source>
</evidence>
<gene>
    <name evidence="1" type="ORF">NCTC12722_01393</name>
    <name evidence="2" type="ORF">NCTC12722_04126</name>
</gene>